<proteinExistence type="predicted"/>
<evidence type="ECO:0000313" key="4">
    <source>
        <dbReference type="EMBL" id="KJF17772.1"/>
    </source>
</evidence>
<organism evidence="3 6">
    <name type="scientific">Acidithrix ferrooxidans</name>
    <dbReference type="NCBI Taxonomy" id="1280514"/>
    <lineage>
        <taxon>Bacteria</taxon>
        <taxon>Bacillati</taxon>
        <taxon>Actinomycetota</taxon>
        <taxon>Acidimicrobiia</taxon>
        <taxon>Acidimicrobiales</taxon>
        <taxon>Acidimicrobiaceae</taxon>
        <taxon>Acidithrix</taxon>
    </lineage>
</organism>
<dbReference type="EMBL" id="JXYS01000138">
    <property type="protein sequence ID" value="KJF15609.1"/>
    <property type="molecule type" value="Genomic_DNA"/>
</dbReference>
<dbReference type="Proteomes" id="UP000032360">
    <property type="component" value="Unassembled WGS sequence"/>
</dbReference>
<protein>
    <submittedName>
        <fullName evidence="3">Uncharacterized protein</fullName>
    </submittedName>
</protein>
<dbReference type="AlphaFoldDB" id="A0A0D8HH39"/>
<dbReference type="EMBL" id="JXYS01000053">
    <property type="protein sequence ID" value="KJF17315.1"/>
    <property type="molecule type" value="Genomic_DNA"/>
</dbReference>
<evidence type="ECO:0000313" key="6">
    <source>
        <dbReference type="Proteomes" id="UP000032360"/>
    </source>
</evidence>
<evidence type="ECO:0000313" key="2">
    <source>
        <dbReference type="EMBL" id="KJF17309.1"/>
    </source>
</evidence>
<evidence type="ECO:0000313" key="3">
    <source>
        <dbReference type="EMBL" id="KJF17315.1"/>
    </source>
</evidence>
<gene>
    <name evidence="5" type="ORF">AXFE_03160</name>
    <name evidence="4" type="ORF">AXFE_12690</name>
    <name evidence="2" type="ORF">AXFE_18200</name>
    <name evidence="3" type="ORF">AXFE_18260</name>
    <name evidence="1" type="ORF">AXFE_35510</name>
</gene>
<keyword evidence="6" id="KW-1185">Reference proteome</keyword>
<name>A0A0D8HH39_9ACTN</name>
<dbReference type="EMBL" id="JXYS01000053">
    <property type="protein sequence ID" value="KJF17309.1"/>
    <property type="molecule type" value="Genomic_DNA"/>
</dbReference>
<dbReference type="EMBL" id="JXYS01000005">
    <property type="protein sequence ID" value="KJF18820.1"/>
    <property type="molecule type" value="Genomic_DNA"/>
</dbReference>
<accession>A0A0D8HH39</accession>
<evidence type="ECO:0000313" key="1">
    <source>
        <dbReference type="EMBL" id="KJF15609.1"/>
    </source>
</evidence>
<reference evidence="3 6" key="1">
    <citation type="submission" date="2015-01" db="EMBL/GenBank/DDBJ databases">
        <title>Draft genome of the acidophilic iron oxidizer Acidithrix ferrooxidans strain Py-F3.</title>
        <authorList>
            <person name="Poehlein A."/>
            <person name="Eisen S."/>
            <person name="Schloemann M."/>
            <person name="Johnson B.D."/>
            <person name="Daniel R."/>
            <person name="Muehling M."/>
        </authorList>
    </citation>
    <scope>NUCLEOTIDE SEQUENCE [LARGE SCALE GENOMIC DNA]</scope>
    <source>
        <strain evidence="3 6">Py-F3</strain>
    </source>
</reference>
<comment type="caution">
    <text evidence="3">The sequence shown here is derived from an EMBL/GenBank/DDBJ whole genome shotgun (WGS) entry which is preliminary data.</text>
</comment>
<sequence length="69" mass="8133">MWRRKHTCIEKSLYQGHFKVPSVESVCEFLEVKLLMFLTSVVCSVDKFLAVPYQDVEPFECYMCLFVFG</sequence>
<dbReference type="EMBL" id="JXYS01000029">
    <property type="protein sequence ID" value="KJF17772.1"/>
    <property type="molecule type" value="Genomic_DNA"/>
</dbReference>
<evidence type="ECO:0000313" key="5">
    <source>
        <dbReference type="EMBL" id="KJF18820.1"/>
    </source>
</evidence>